<reference evidence="3" key="1">
    <citation type="journal article" date="2019" name="Int. J. Syst. Evol. Microbiol.">
        <title>The Global Catalogue of Microorganisms (GCM) 10K type strain sequencing project: providing services to taxonomists for standard genome sequencing and annotation.</title>
        <authorList>
            <consortium name="The Broad Institute Genomics Platform"/>
            <consortium name="The Broad Institute Genome Sequencing Center for Infectious Disease"/>
            <person name="Wu L."/>
            <person name="Ma J."/>
        </authorList>
    </citation>
    <scope>NUCLEOTIDE SEQUENCE [LARGE SCALE GENOMIC DNA]</scope>
    <source>
        <strain evidence="3">JCM 18053</strain>
    </source>
</reference>
<evidence type="ECO:0000313" key="2">
    <source>
        <dbReference type="EMBL" id="GAA5148362.1"/>
    </source>
</evidence>
<protein>
    <submittedName>
        <fullName evidence="2">Uncharacterized protein</fullName>
    </submittedName>
</protein>
<keyword evidence="1" id="KW-0812">Transmembrane</keyword>
<dbReference type="EMBL" id="BAABIA010000011">
    <property type="protein sequence ID" value="GAA5148362.1"/>
    <property type="molecule type" value="Genomic_DNA"/>
</dbReference>
<proteinExistence type="predicted"/>
<sequence length="141" mass="15409">MNDKESFATYRELAVLRSSLNRVIWLLIGVALFPLVLLIALLIPQTAAPIWGALKQIPVPAGVFETKQEIHQTVHLHQSGGELRHPNQEKGGNTPVVSFVPDPSNPEGHIITGVKYVEVEHETMIPARKALPAAPNSSRAD</sequence>
<name>A0ABP9PM47_9BACT</name>
<feature type="transmembrane region" description="Helical" evidence="1">
    <location>
        <begin position="23"/>
        <end position="43"/>
    </location>
</feature>
<evidence type="ECO:0000313" key="3">
    <source>
        <dbReference type="Proteomes" id="UP001499852"/>
    </source>
</evidence>
<keyword evidence="1" id="KW-1133">Transmembrane helix</keyword>
<keyword evidence="3" id="KW-1185">Reference proteome</keyword>
<dbReference type="Proteomes" id="UP001499852">
    <property type="component" value="Unassembled WGS sequence"/>
</dbReference>
<organism evidence="2 3">
    <name type="scientific">Prosthecobacter algae</name>
    <dbReference type="NCBI Taxonomy" id="1144682"/>
    <lineage>
        <taxon>Bacteria</taxon>
        <taxon>Pseudomonadati</taxon>
        <taxon>Verrucomicrobiota</taxon>
        <taxon>Verrucomicrobiia</taxon>
        <taxon>Verrucomicrobiales</taxon>
        <taxon>Verrucomicrobiaceae</taxon>
        <taxon>Prosthecobacter</taxon>
    </lineage>
</organism>
<gene>
    <name evidence="2" type="ORF">GCM10023213_44490</name>
</gene>
<dbReference type="RefSeq" id="WP_345738617.1">
    <property type="nucleotide sequence ID" value="NZ_BAABIA010000011.1"/>
</dbReference>
<accession>A0ABP9PM47</accession>
<comment type="caution">
    <text evidence="2">The sequence shown here is derived from an EMBL/GenBank/DDBJ whole genome shotgun (WGS) entry which is preliminary data.</text>
</comment>
<evidence type="ECO:0000256" key="1">
    <source>
        <dbReference type="SAM" id="Phobius"/>
    </source>
</evidence>
<keyword evidence="1" id="KW-0472">Membrane</keyword>